<organism evidence="2 3">
    <name type="scientific">Prunus dulcis</name>
    <name type="common">Almond</name>
    <name type="synonym">Amygdalus dulcis</name>
    <dbReference type="NCBI Taxonomy" id="3755"/>
    <lineage>
        <taxon>Eukaryota</taxon>
        <taxon>Viridiplantae</taxon>
        <taxon>Streptophyta</taxon>
        <taxon>Embryophyta</taxon>
        <taxon>Tracheophyta</taxon>
        <taxon>Spermatophyta</taxon>
        <taxon>Magnoliopsida</taxon>
        <taxon>eudicotyledons</taxon>
        <taxon>Gunneridae</taxon>
        <taxon>Pentapetalae</taxon>
        <taxon>rosids</taxon>
        <taxon>fabids</taxon>
        <taxon>Rosales</taxon>
        <taxon>Rosaceae</taxon>
        <taxon>Amygdaloideae</taxon>
        <taxon>Amygdaleae</taxon>
        <taxon>Prunus</taxon>
    </lineage>
</organism>
<keyword evidence="3" id="KW-1185">Reference proteome</keyword>
<evidence type="ECO:0000256" key="1">
    <source>
        <dbReference type="SAM" id="MobiDB-lite"/>
    </source>
</evidence>
<comment type="caution">
    <text evidence="2">The sequence shown here is derived from an EMBL/GenBank/DDBJ whole genome shotgun (WGS) entry which is preliminary data.</text>
</comment>
<proteinExistence type="predicted"/>
<dbReference type="AlphaFoldDB" id="A0AAD4Z427"/>
<sequence length="83" mass="8889">MEAGSRPGGGFLRSRLPGGARHLKMSRGRKSAEPQILAGLGDISQPSRNPGTHGPGVPKTREANVKYTDVTESTLDVCRHRLI</sequence>
<feature type="compositionally biased region" description="Gly residues" evidence="1">
    <location>
        <begin position="1"/>
        <end position="11"/>
    </location>
</feature>
<feature type="region of interest" description="Disordered" evidence="1">
    <location>
        <begin position="1"/>
        <end position="62"/>
    </location>
</feature>
<dbReference type="EMBL" id="JAJFAZ020000004">
    <property type="protein sequence ID" value="KAI5331779.1"/>
    <property type="molecule type" value="Genomic_DNA"/>
</dbReference>
<reference evidence="2 3" key="1">
    <citation type="journal article" date="2022" name="G3 (Bethesda)">
        <title>Whole-genome sequence and methylome profiling of the almond [Prunus dulcis (Mill.) D.A. Webb] cultivar 'Nonpareil'.</title>
        <authorList>
            <person name="D'Amico-Willman K.M."/>
            <person name="Ouma W.Z."/>
            <person name="Meulia T."/>
            <person name="Sideli G.M."/>
            <person name="Gradziel T.M."/>
            <person name="Fresnedo-Ramirez J."/>
        </authorList>
    </citation>
    <scope>NUCLEOTIDE SEQUENCE [LARGE SCALE GENOMIC DNA]</scope>
    <source>
        <strain evidence="2">Clone GOH B32 T37-40</strain>
    </source>
</reference>
<protein>
    <submittedName>
        <fullName evidence="2">Uncharacterized protein</fullName>
    </submittedName>
</protein>
<name>A0AAD4Z427_PRUDU</name>
<accession>A0AAD4Z427</accession>
<evidence type="ECO:0000313" key="2">
    <source>
        <dbReference type="EMBL" id="KAI5331779.1"/>
    </source>
</evidence>
<evidence type="ECO:0000313" key="3">
    <source>
        <dbReference type="Proteomes" id="UP001054821"/>
    </source>
</evidence>
<gene>
    <name evidence="2" type="ORF">L3X38_021905</name>
</gene>
<dbReference type="Proteomes" id="UP001054821">
    <property type="component" value="Chromosome 4"/>
</dbReference>